<feature type="transmembrane region" description="Helical" evidence="1">
    <location>
        <begin position="144"/>
        <end position="163"/>
    </location>
</feature>
<name>A0A6U3TZE9_9STRA</name>
<feature type="signal peptide" evidence="2">
    <location>
        <begin position="1"/>
        <end position="26"/>
    </location>
</feature>
<feature type="chain" id="PRO_5030160181" description="Transmembrane protein" evidence="2">
    <location>
        <begin position="27"/>
        <end position="179"/>
    </location>
</feature>
<keyword evidence="1" id="KW-0812">Transmembrane</keyword>
<organism evidence="3">
    <name type="scientific">Ditylum brightwellii</name>
    <dbReference type="NCBI Taxonomy" id="49249"/>
    <lineage>
        <taxon>Eukaryota</taxon>
        <taxon>Sar</taxon>
        <taxon>Stramenopiles</taxon>
        <taxon>Ochrophyta</taxon>
        <taxon>Bacillariophyta</taxon>
        <taxon>Mediophyceae</taxon>
        <taxon>Lithodesmiophycidae</taxon>
        <taxon>Lithodesmiales</taxon>
        <taxon>Lithodesmiaceae</taxon>
        <taxon>Ditylum</taxon>
    </lineage>
</organism>
<gene>
    <name evidence="3" type="ORF">DBRI1063_LOCUS19602</name>
</gene>
<sequence length="179" mass="19500">MFRLSSNMLLLTLVFVGLFYATYVEAFTTSPASCSVDHRSYNLQKQHSVRPSPSFGLRLDPVSAEVKLVTSTATMRCRHLVVQKMSSSDDNAKSGIVELADDDEAGISATKAQGAPSVGPFLSQGEISEDALNPDFSDPKQTRVIIYIVLSLLPVLFLVPLMLGSRDLIPLDELPPVQM</sequence>
<accession>A0A6U3TZE9</accession>
<evidence type="ECO:0000256" key="2">
    <source>
        <dbReference type="SAM" id="SignalP"/>
    </source>
</evidence>
<proteinExistence type="predicted"/>
<evidence type="ECO:0000256" key="1">
    <source>
        <dbReference type="SAM" id="Phobius"/>
    </source>
</evidence>
<evidence type="ECO:0000313" key="3">
    <source>
        <dbReference type="EMBL" id="CAD9346887.1"/>
    </source>
</evidence>
<keyword evidence="2" id="KW-0732">Signal</keyword>
<protein>
    <recommendedName>
        <fullName evidence="4">Transmembrane protein</fullName>
    </recommendedName>
</protein>
<keyword evidence="1" id="KW-1133">Transmembrane helix</keyword>
<evidence type="ECO:0008006" key="4">
    <source>
        <dbReference type="Google" id="ProtNLM"/>
    </source>
</evidence>
<keyword evidence="1" id="KW-0472">Membrane</keyword>
<reference evidence="3" key="1">
    <citation type="submission" date="2021-01" db="EMBL/GenBank/DDBJ databases">
        <authorList>
            <person name="Corre E."/>
            <person name="Pelletier E."/>
            <person name="Niang G."/>
            <person name="Scheremetjew M."/>
            <person name="Finn R."/>
            <person name="Kale V."/>
            <person name="Holt S."/>
            <person name="Cochrane G."/>
            <person name="Meng A."/>
            <person name="Brown T."/>
            <person name="Cohen L."/>
        </authorList>
    </citation>
    <scope>NUCLEOTIDE SEQUENCE</scope>
    <source>
        <strain evidence="3">Pop2</strain>
    </source>
</reference>
<dbReference type="AlphaFoldDB" id="A0A6U3TZE9"/>
<dbReference type="EMBL" id="HBGN01030430">
    <property type="protein sequence ID" value="CAD9346887.1"/>
    <property type="molecule type" value="Transcribed_RNA"/>
</dbReference>